<dbReference type="InterPro" id="IPR036695">
    <property type="entry name" value="Arg-tRNA-synth_N_sf"/>
</dbReference>
<evidence type="ECO:0000256" key="9">
    <source>
        <dbReference type="HAMAP-Rule" id="MF_00123"/>
    </source>
</evidence>
<dbReference type="InterPro" id="IPR035684">
    <property type="entry name" value="ArgRS_core"/>
</dbReference>
<evidence type="ECO:0000256" key="5">
    <source>
        <dbReference type="ARBA" id="ARBA00022840"/>
    </source>
</evidence>
<dbReference type="RefSeq" id="WP_088393933.1">
    <property type="nucleotide sequence ID" value="NZ_MTCZ01000132.1"/>
</dbReference>
<evidence type="ECO:0000256" key="7">
    <source>
        <dbReference type="ARBA" id="ARBA00023146"/>
    </source>
</evidence>
<gene>
    <name evidence="9" type="primary">argS</name>
    <name evidence="13" type="ORF">BWK59_11225</name>
</gene>
<keyword evidence="4 9" id="KW-0547">Nucleotide-binding</keyword>
<dbReference type="Proteomes" id="UP000197768">
    <property type="component" value="Unassembled WGS sequence"/>
</dbReference>
<comment type="subunit">
    <text evidence="9">Monomer.</text>
</comment>
<dbReference type="InterPro" id="IPR014729">
    <property type="entry name" value="Rossmann-like_a/b/a_fold"/>
</dbReference>
<dbReference type="SMART" id="SM00836">
    <property type="entry name" value="DALR_1"/>
    <property type="match status" value="1"/>
</dbReference>
<comment type="catalytic activity">
    <reaction evidence="8 9">
        <text>tRNA(Arg) + L-arginine + ATP = L-arginyl-tRNA(Arg) + AMP + diphosphate</text>
        <dbReference type="Rhea" id="RHEA:20301"/>
        <dbReference type="Rhea" id="RHEA-COMP:9658"/>
        <dbReference type="Rhea" id="RHEA-COMP:9673"/>
        <dbReference type="ChEBI" id="CHEBI:30616"/>
        <dbReference type="ChEBI" id="CHEBI:32682"/>
        <dbReference type="ChEBI" id="CHEBI:33019"/>
        <dbReference type="ChEBI" id="CHEBI:78442"/>
        <dbReference type="ChEBI" id="CHEBI:78513"/>
        <dbReference type="ChEBI" id="CHEBI:456215"/>
        <dbReference type="EC" id="6.1.1.19"/>
    </reaction>
</comment>
<dbReference type="PRINTS" id="PR01038">
    <property type="entry name" value="TRNASYNTHARG"/>
</dbReference>
<dbReference type="Gene3D" id="3.30.1360.70">
    <property type="entry name" value="Arginyl tRNA synthetase N-terminal domain"/>
    <property type="match status" value="1"/>
</dbReference>
<dbReference type="Pfam" id="PF00750">
    <property type="entry name" value="tRNA-synt_1d"/>
    <property type="match status" value="1"/>
</dbReference>
<dbReference type="GO" id="GO:0004814">
    <property type="term" value="F:arginine-tRNA ligase activity"/>
    <property type="evidence" value="ECO:0007669"/>
    <property type="project" value="UniProtKB-UniRule"/>
</dbReference>
<dbReference type="EC" id="6.1.1.19" evidence="9"/>
<dbReference type="Pfam" id="PF05746">
    <property type="entry name" value="DALR_1"/>
    <property type="match status" value="1"/>
</dbReference>
<dbReference type="PROSITE" id="PS00178">
    <property type="entry name" value="AA_TRNA_LIGASE_I"/>
    <property type="match status" value="1"/>
</dbReference>
<evidence type="ECO:0000256" key="1">
    <source>
        <dbReference type="ARBA" id="ARBA00005594"/>
    </source>
</evidence>
<keyword evidence="6 9" id="KW-0648">Protein biosynthesis</keyword>
<dbReference type="InterPro" id="IPR005148">
    <property type="entry name" value="Arg-tRNA-synth_N"/>
</dbReference>
<reference evidence="13 14" key="1">
    <citation type="journal article" date="2017" name="Infect. Genet. Evol.">
        <title>Comparative genome analysis of fish pathogen Flavobacterium columnare reveals extensive sequence diversity within the species.</title>
        <authorList>
            <person name="Kayansamruaj P."/>
            <person name="Dong H.T."/>
            <person name="Hirono I."/>
            <person name="Kondo H."/>
            <person name="Senapin S."/>
            <person name="Rodkhum C."/>
        </authorList>
    </citation>
    <scope>NUCLEOTIDE SEQUENCE [LARGE SCALE GENOMIC DNA]</scope>
    <source>
        <strain evidence="13 14">1215</strain>
    </source>
</reference>
<feature type="short sequence motif" description="'HIGH' region" evidence="9">
    <location>
        <begin position="123"/>
        <end position="133"/>
    </location>
</feature>
<dbReference type="GO" id="GO:0005737">
    <property type="term" value="C:cytoplasm"/>
    <property type="evidence" value="ECO:0007669"/>
    <property type="project" value="UniProtKB-SubCell"/>
</dbReference>
<sequence>MTLQQILTEKIKIAVMQLFEVSLDKVEFQATRREFEGDITMVVFPILKLIKGNPVEIGSKIGDYLVQNVAEIEKFNVVQGFLNLVVTDRYYVDFFNTARAIEQFGFKTPIEGDRAMMVEYSSPNTNKPLHLGHIRNNLLGYAVAEIIKASGKKVYKTQIINDRGIHICKSMLAWQKEGKDQTPESTGLKGDKLVGHFYVEFDKQYKNEIKELIAAGHTEEEAKKIAPSILEAQEMLRKWEAGDAEVVALWKKMNQWVYDGFSVTYKNLGVDFDSYYYESNTYLLGKDVIEEGLQKGVFYKKEDGSVWIDLTAEGLDEKLVLRADGTSVYITQDIGTAIQRVKDNPDVGGMVYTVGNEQDYHFKVLFLILKKLGFDWAEQLYHLSYGMVELPSGKMKSREGTVVDADDLMAEMTSTAQSISEELGKLEGYTDQEKTDLYKVIGLGALKYYMLKVDPKKTMMFNPEESVDFNGNTGPFIQYTYARIQSILRKADFDYSANVNLEELQEKEKELIKQIALFPEIIQNAAINHSPALVANYTYDLVKEFNSFYQNVSILGEENVDKKVFRVQLAKLVGDIIRLAFSLLGIQVPERM</sequence>
<feature type="domain" description="DALR anticodon binding" evidence="11">
    <location>
        <begin position="477"/>
        <end position="592"/>
    </location>
</feature>
<dbReference type="PANTHER" id="PTHR11956">
    <property type="entry name" value="ARGINYL-TRNA SYNTHETASE"/>
    <property type="match status" value="1"/>
</dbReference>
<dbReference type="InterPro" id="IPR009080">
    <property type="entry name" value="tRNAsynth_Ia_anticodon-bd"/>
</dbReference>
<evidence type="ECO:0000256" key="2">
    <source>
        <dbReference type="ARBA" id="ARBA00022490"/>
    </source>
</evidence>
<feature type="domain" description="Arginyl tRNA synthetase N-terminal" evidence="12">
    <location>
        <begin position="1"/>
        <end position="86"/>
    </location>
</feature>
<keyword evidence="7 9" id="KW-0030">Aminoacyl-tRNA synthetase</keyword>
<dbReference type="InterPro" id="IPR001278">
    <property type="entry name" value="Arg-tRNA-ligase"/>
</dbReference>
<evidence type="ECO:0000259" key="11">
    <source>
        <dbReference type="SMART" id="SM00836"/>
    </source>
</evidence>
<dbReference type="SUPFAM" id="SSF47323">
    <property type="entry name" value="Anticodon-binding domain of a subclass of class I aminoacyl-tRNA synthetases"/>
    <property type="match status" value="1"/>
</dbReference>
<evidence type="ECO:0000313" key="13">
    <source>
        <dbReference type="EMBL" id="OWP83304.1"/>
    </source>
</evidence>
<dbReference type="HAMAP" id="MF_00123">
    <property type="entry name" value="Arg_tRNA_synth"/>
    <property type="match status" value="1"/>
</dbReference>
<evidence type="ECO:0000313" key="14">
    <source>
        <dbReference type="Proteomes" id="UP000197768"/>
    </source>
</evidence>
<dbReference type="GO" id="GO:0006420">
    <property type="term" value="P:arginyl-tRNA aminoacylation"/>
    <property type="evidence" value="ECO:0007669"/>
    <property type="project" value="UniProtKB-UniRule"/>
</dbReference>
<name>A0A246GGN6_9FLAO</name>
<comment type="subcellular location">
    <subcellularLocation>
        <location evidence="9">Cytoplasm</location>
    </subcellularLocation>
</comment>
<dbReference type="SUPFAM" id="SSF55190">
    <property type="entry name" value="Arginyl-tRNA synthetase (ArgRS), N-terminal 'additional' domain"/>
    <property type="match status" value="1"/>
</dbReference>
<dbReference type="AlphaFoldDB" id="A0A246GGN6"/>
<dbReference type="Pfam" id="PF03485">
    <property type="entry name" value="Arg_tRNA_synt_N"/>
    <property type="match status" value="1"/>
</dbReference>
<dbReference type="Gene3D" id="1.10.730.10">
    <property type="entry name" value="Isoleucyl-tRNA Synthetase, Domain 1"/>
    <property type="match status" value="1"/>
</dbReference>
<evidence type="ECO:0000259" key="12">
    <source>
        <dbReference type="SMART" id="SM01016"/>
    </source>
</evidence>
<evidence type="ECO:0000256" key="6">
    <source>
        <dbReference type="ARBA" id="ARBA00022917"/>
    </source>
</evidence>
<dbReference type="EMBL" id="MTCZ01000132">
    <property type="protein sequence ID" value="OWP83304.1"/>
    <property type="molecule type" value="Genomic_DNA"/>
</dbReference>
<dbReference type="Gene3D" id="3.40.50.620">
    <property type="entry name" value="HUPs"/>
    <property type="match status" value="1"/>
</dbReference>
<dbReference type="SUPFAM" id="SSF52374">
    <property type="entry name" value="Nucleotidylyl transferase"/>
    <property type="match status" value="1"/>
</dbReference>
<evidence type="ECO:0000256" key="3">
    <source>
        <dbReference type="ARBA" id="ARBA00022598"/>
    </source>
</evidence>
<dbReference type="SMART" id="SM01016">
    <property type="entry name" value="Arg_tRNA_synt_N"/>
    <property type="match status" value="1"/>
</dbReference>
<dbReference type="NCBIfam" id="TIGR00456">
    <property type="entry name" value="argS"/>
    <property type="match status" value="1"/>
</dbReference>
<evidence type="ECO:0000256" key="4">
    <source>
        <dbReference type="ARBA" id="ARBA00022741"/>
    </source>
</evidence>
<dbReference type="GO" id="GO:0005524">
    <property type="term" value="F:ATP binding"/>
    <property type="evidence" value="ECO:0007669"/>
    <property type="project" value="UniProtKB-UniRule"/>
</dbReference>
<keyword evidence="3 9" id="KW-0436">Ligase</keyword>
<dbReference type="InterPro" id="IPR001412">
    <property type="entry name" value="aa-tRNA-synth_I_CS"/>
</dbReference>
<dbReference type="FunFam" id="3.40.50.620:FF:000125">
    <property type="entry name" value="Arginine--tRNA ligase"/>
    <property type="match status" value="1"/>
</dbReference>
<accession>A0A246GGN6</accession>
<dbReference type="InterPro" id="IPR008909">
    <property type="entry name" value="DALR_anticod-bd"/>
</dbReference>
<organism evidence="13 14">
    <name type="scientific">Flavobacterium davisii</name>
    <dbReference type="NCBI Taxonomy" id="2906077"/>
    <lineage>
        <taxon>Bacteria</taxon>
        <taxon>Pseudomonadati</taxon>
        <taxon>Bacteroidota</taxon>
        <taxon>Flavobacteriia</taxon>
        <taxon>Flavobacteriales</taxon>
        <taxon>Flavobacteriaceae</taxon>
        <taxon>Flavobacterium</taxon>
    </lineage>
</organism>
<keyword evidence="2 9" id="KW-0963">Cytoplasm</keyword>
<protein>
    <recommendedName>
        <fullName evidence="9">Arginine--tRNA ligase</fullName>
        <ecNumber evidence="9">6.1.1.19</ecNumber>
    </recommendedName>
    <alternativeName>
        <fullName evidence="9">Arginyl-tRNA synthetase</fullName>
        <shortName evidence="9">ArgRS</shortName>
    </alternativeName>
</protein>
<comment type="caution">
    <text evidence="13">The sequence shown here is derived from an EMBL/GenBank/DDBJ whole genome shotgun (WGS) entry which is preliminary data.</text>
</comment>
<keyword evidence="5 9" id="KW-0067">ATP-binding</keyword>
<proteinExistence type="inferred from homology"/>
<evidence type="ECO:0000256" key="10">
    <source>
        <dbReference type="RuleBase" id="RU363038"/>
    </source>
</evidence>
<dbReference type="PANTHER" id="PTHR11956:SF5">
    <property type="entry name" value="ARGININE--TRNA LIGASE, CYTOPLASMIC"/>
    <property type="match status" value="1"/>
</dbReference>
<comment type="similarity">
    <text evidence="1 9 10">Belongs to the class-I aminoacyl-tRNA synthetase family.</text>
</comment>
<evidence type="ECO:0000256" key="8">
    <source>
        <dbReference type="ARBA" id="ARBA00049339"/>
    </source>
</evidence>